<comment type="function">
    <text evidence="4">Catalyzes the reduction of 1-pyrroline-5-carboxylate (PCA) to L-proline.</text>
</comment>
<comment type="catalytic activity">
    <reaction evidence="4">
        <text>L-proline + NADP(+) = (S)-1-pyrroline-5-carboxylate + NADPH + 2 H(+)</text>
        <dbReference type="Rhea" id="RHEA:14109"/>
        <dbReference type="ChEBI" id="CHEBI:15378"/>
        <dbReference type="ChEBI" id="CHEBI:17388"/>
        <dbReference type="ChEBI" id="CHEBI:57783"/>
        <dbReference type="ChEBI" id="CHEBI:58349"/>
        <dbReference type="ChEBI" id="CHEBI:60039"/>
        <dbReference type="EC" id="1.5.1.2"/>
    </reaction>
</comment>
<dbReference type="STRING" id="238.BBD35_11960"/>
<dbReference type="AlphaFoldDB" id="A0A1T3FG96"/>
<keyword evidence="3 4" id="KW-0560">Oxidoreductase</keyword>
<evidence type="ECO:0000256" key="2">
    <source>
        <dbReference type="ARBA" id="ARBA00022857"/>
    </source>
</evidence>
<feature type="domain" description="Pyrroline-5-carboxylate reductase dimerisation" evidence="8">
    <location>
        <begin position="159"/>
        <end position="261"/>
    </location>
</feature>
<dbReference type="HAMAP" id="MF_01925">
    <property type="entry name" value="P5C_reductase"/>
    <property type="match status" value="1"/>
</dbReference>
<dbReference type="InterPro" id="IPR029036">
    <property type="entry name" value="P5CR_dimer"/>
</dbReference>
<evidence type="ECO:0000256" key="1">
    <source>
        <dbReference type="ARBA" id="ARBA00005525"/>
    </source>
</evidence>
<dbReference type="Pfam" id="PF03807">
    <property type="entry name" value="F420_oxidored"/>
    <property type="match status" value="1"/>
</dbReference>
<dbReference type="FunFam" id="1.10.3730.10:FF:000001">
    <property type="entry name" value="Pyrroline-5-carboxylate reductase"/>
    <property type="match status" value="1"/>
</dbReference>
<evidence type="ECO:0000256" key="4">
    <source>
        <dbReference type="HAMAP-Rule" id="MF_01925"/>
    </source>
</evidence>
<feature type="domain" description="Pyrroline-5-carboxylate reductase catalytic N-terminal" evidence="7">
    <location>
        <begin position="4"/>
        <end position="95"/>
    </location>
</feature>
<dbReference type="InterPro" id="IPR036291">
    <property type="entry name" value="NAD(P)-bd_dom_sf"/>
</dbReference>
<evidence type="ECO:0000259" key="8">
    <source>
        <dbReference type="Pfam" id="PF14748"/>
    </source>
</evidence>
<feature type="binding site" evidence="6">
    <location>
        <position position="54"/>
    </location>
    <ligand>
        <name>NADPH</name>
        <dbReference type="ChEBI" id="CHEBI:57783"/>
    </ligand>
</feature>
<dbReference type="InterPro" id="IPR008927">
    <property type="entry name" value="6-PGluconate_DH-like_C_sf"/>
</dbReference>
<keyword evidence="2 4" id="KW-0521">NADP</keyword>
<reference evidence="9 10" key="1">
    <citation type="submission" date="2016-11" db="EMBL/GenBank/DDBJ databases">
        <title>Genome sequence and comparative genomic analysis of clinical strain Elizabethkingia meningoseptica 61421 PRCM.</title>
        <authorList>
            <person name="Wang M."/>
            <person name="Hu S."/>
            <person name="Cao L."/>
            <person name="Jiang T."/>
            <person name="Zhou Y."/>
            <person name="Ming D."/>
        </authorList>
    </citation>
    <scope>NUCLEOTIDE SEQUENCE [LARGE SCALE GENOMIC DNA]</scope>
    <source>
        <strain evidence="9 10">61421 PRCM</strain>
    </source>
</reference>
<comment type="subcellular location">
    <subcellularLocation>
        <location evidence="4">Cytoplasm</location>
    </subcellularLocation>
</comment>
<dbReference type="GO" id="GO:0004735">
    <property type="term" value="F:pyrroline-5-carboxylate reductase activity"/>
    <property type="evidence" value="ECO:0007669"/>
    <property type="project" value="UniProtKB-UniRule"/>
</dbReference>
<gene>
    <name evidence="4" type="primary">proC</name>
    <name evidence="9" type="ORF">BMF97_12640</name>
</gene>
<comment type="catalytic activity">
    <reaction evidence="4">
        <text>L-proline + NAD(+) = (S)-1-pyrroline-5-carboxylate + NADH + 2 H(+)</text>
        <dbReference type="Rhea" id="RHEA:14105"/>
        <dbReference type="ChEBI" id="CHEBI:15378"/>
        <dbReference type="ChEBI" id="CHEBI:17388"/>
        <dbReference type="ChEBI" id="CHEBI:57540"/>
        <dbReference type="ChEBI" id="CHEBI:57945"/>
        <dbReference type="ChEBI" id="CHEBI:60039"/>
        <dbReference type="EC" id="1.5.1.2"/>
    </reaction>
</comment>
<proteinExistence type="inferred from homology"/>
<keyword evidence="4" id="KW-0641">Proline biosynthesis</keyword>
<protein>
    <recommendedName>
        <fullName evidence="4 5">Pyrroline-5-carboxylate reductase</fullName>
        <shortName evidence="4">P5C reductase</shortName>
        <shortName evidence="4">P5CR</shortName>
        <ecNumber evidence="4 5">1.5.1.2</ecNumber>
    </recommendedName>
    <alternativeName>
        <fullName evidence="4">PCA reductase</fullName>
    </alternativeName>
</protein>
<dbReference type="Gene3D" id="1.10.3730.10">
    <property type="entry name" value="ProC C-terminal domain-like"/>
    <property type="match status" value="1"/>
</dbReference>
<accession>A0A1T3FG96</accession>
<organism evidence="9 10">
    <name type="scientific">Elizabethkingia meningoseptica</name>
    <name type="common">Chryseobacterium meningosepticum</name>
    <dbReference type="NCBI Taxonomy" id="238"/>
    <lineage>
        <taxon>Bacteria</taxon>
        <taxon>Pseudomonadati</taxon>
        <taxon>Bacteroidota</taxon>
        <taxon>Flavobacteriia</taxon>
        <taxon>Flavobacteriales</taxon>
        <taxon>Weeksellaceae</taxon>
        <taxon>Elizabethkingia</taxon>
    </lineage>
</organism>
<dbReference type="GO" id="GO:0055129">
    <property type="term" value="P:L-proline biosynthetic process"/>
    <property type="evidence" value="ECO:0007669"/>
    <property type="project" value="UniProtKB-UniRule"/>
</dbReference>
<dbReference type="PANTHER" id="PTHR11645:SF0">
    <property type="entry name" value="PYRROLINE-5-CARBOXYLATE REDUCTASE 3"/>
    <property type="match status" value="1"/>
</dbReference>
<dbReference type="Gene3D" id="3.40.50.720">
    <property type="entry name" value="NAD(P)-binding Rossmann-like Domain"/>
    <property type="match status" value="1"/>
</dbReference>
<dbReference type="InterPro" id="IPR028939">
    <property type="entry name" value="P5C_Rdtase_cat_N"/>
</dbReference>
<dbReference type="InterPro" id="IPR000304">
    <property type="entry name" value="Pyrroline-COOH_reductase"/>
</dbReference>
<dbReference type="SUPFAM" id="SSF48179">
    <property type="entry name" value="6-phosphogluconate dehydrogenase C-terminal domain-like"/>
    <property type="match status" value="1"/>
</dbReference>
<comment type="pathway">
    <text evidence="4">Amino-acid biosynthesis; L-proline biosynthesis; L-proline from L-glutamate 5-semialdehyde: step 1/1.</text>
</comment>
<feature type="binding site" evidence="6">
    <location>
        <begin position="8"/>
        <end position="13"/>
    </location>
    <ligand>
        <name>NADP(+)</name>
        <dbReference type="ChEBI" id="CHEBI:58349"/>
    </ligand>
</feature>
<keyword evidence="4" id="KW-0963">Cytoplasm</keyword>
<dbReference type="UniPathway" id="UPA00098">
    <property type="reaction ID" value="UER00361"/>
</dbReference>
<dbReference type="PIRSF" id="PIRSF000193">
    <property type="entry name" value="Pyrrol-5-carb_rd"/>
    <property type="match status" value="1"/>
</dbReference>
<comment type="similarity">
    <text evidence="1 4">Belongs to the pyrroline-5-carboxylate reductase family.</text>
</comment>
<evidence type="ECO:0000256" key="3">
    <source>
        <dbReference type="ARBA" id="ARBA00023002"/>
    </source>
</evidence>
<dbReference type="OrthoDB" id="663900at2"/>
<dbReference type="Pfam" id="PF14748">
    <property type="entry name" value="P5CR_dimer"/>
    <property type="match status" value="1"/>
</dbReference>
<evidence type="ECO:0000313" key="9">
    <source>
        <dbReference type="EMBL" id="OOH94203.1"/>
    </source>
</evidence>
<dbReference type="EC" id="1.5.1.2" evidence="4 5"/>
<comment type="caution">
    <text evidence="9">The sequence shown here is derived from an EMBL/GenBank/DDBJ whole genome shotgun (WGS) entry which is preliminary data.</text>
</comment>
<dbReference type="Proteomes" id="UP000188947">
    <property type="component" value="Unassembled WGS sequence"/>
</dbReference>
<dbReference type="GO" id="GO:0005737">
    <property type="term" value="C:cytoplasm"/>
    <property type="evidence" value="ECO:0007669"/>
    <property type="project" value="UniProtKB-SubCell"/>
</dbReference>
<dbReference type="EMBL" id="MPOG01000014">
    <property type="protein sequence ID" value="OOH94203.1"/>
    <property type="molecule type" value="Genomic_DNA"/>
</dbReference>
<dbReference type="SUPFAM" id="SSF51735">
    <property type="entry name" value="NAD(P)-binding Rossmann-fold domains"/>
    <property type="match status" value="1"/>
</dbReference>
<evidence type="ECO:0000259" key="7">
    <source>
        <dbReference type="Pfam" id="PF03807"/>
    </source>
</evidence>
<dbReference type="NCBIfam" id="TIGR00112">
    <property type="entry name" value="proC"/>
    <property type="match status" value="1"/>
</dbReference>
<evidence type="ECO:0000256" key="6">
    <source>
        <dbReference type="PIRSR" id="PIRSR000193-1"/>
    </source>
</evidence>
<dbReference type="eggNOG" id="COG0345">
    <property type="taxonomic scope" value="Bacteria"/>
</dbReference>
<keyword evidence="10" id="KW-1185">Reference proteome</keyword>
<dbReference type="PANTHER" id="PTHR11645">
    <property type="entry name" value="PYRROLINE-5-CARBOXYLATE REDUCTASE"/>
    <property type="match status" value="1"/>
</dbReference>
<name>A0A1T3FG96_ELIME</name>
<evidence type="ECO:0000313" key="10">
    <source>
        <dbReference type="Proteomes" id="UP000188947"/>
    </source>
</evidence>
<sequence length="264" mass="28751">MLMKIAVLGTGNLGLSIIKGILKSGEDYQIIATRRNTQSIAFLEEDGIEITSDNAHAITQSDIILVTLKPFNILEVLKEHKSYFTSDKIVVSMATGISIQQIHEALDNRDITVMRAMPNTASDVGESLTCLVYDGKENEKLDKVKKLLAHVGSVIQINEDLMEAATVLGACGIAYVLRFMRAMVQGGIQIGFDAKTAVKIVNQTVKGAAELLIQNQNHPEDEIDKVTTPKGCTIVGLNEMEHQGFSSSLIKGINASFHKIEKKA</sequence>
<evidence type="ECO:0000256" key="5">
    <source>
        <dbReference type="NCBIfam" id="TIGR00112"/>
    </source>
</evidence>
<keyword evidence="4" id="KW-0028">Amino-acid biosynthesis</keyword>